<dbReference type="InterPro" id="IPR005531">
    <property type="entry name" value="Asp23"/>
</dbReference>
<organism evidence="2 3">
    <name type="scientific">Geochorda subterranea</name>
    <dbReference type="NCBI Taxonomy" id="3109564"/>
    <lineage>
        <taxon>Bacteria</taxon>
        <taxon>Bacillati</taxon>
        <taxon>Bacillota</taxon>
        <taxon>Limnochordia</taxon>
        <taxon>Limnochordales</taxon>
        <taxon>Geochordaceae</taxon>
        <taxon>Geochorda</taxon>
    </lineage>
</organism>
<reference evidence="3" key="1">
    <citation type="submission" date="2023-12" db="EMBL/GenBank/DDBJ databases">
        <title>Novel isolates from deep terrestrial aquifers shed light on the physiology and ecology of the class Limnochordia.</title>
        <authorList>
            <person name="Karnachuk O.V."/>
            <person name="Lukina A.P."/>
            <person name="Avakyan M.R."/>
            <person name="Kadnikov V."/>
            <person name="Begmatov S."/>
            <person name="Beletsky A.V."/>
            <person name="Mardanov A.V."/>
            <person name="Ravin N.V."/>
        </authorList>
    </citation>
    <scope>NUCLEOTIDE SEQUENCE [LARGE SCALE GENOMIC DNA]</scope>
    <source>
        <strain evidence="3">LN</strain>
    </source>
</reference>
<dbReference type="Proteomes" id="UP001333102">
    <property type="component" value="Chromosome"/>
</dbReference>
<evidence type="ECO:0000256" key="1">
    <source>
        <dbReference type="ARBA" id="ARBA00005721"/>
    </source>
</evidence>
<keyword evidence="3" id="KW-1185">Reference proteome</keyword>
<protein>
    <submittedName>
        <fullName evidence="2">Asp23/Gls24 family envelope stress response protein</fullName>
    </submittedName>
</protein>
<accession>A0ABZ1BLP1</accession>
<comment type="similarity">
    <text evidence="1">Belongs to the asp23 family.</text>
</comment>
<evidence type="ECO:0000313" key="2">
    <source>
        <dbReference type="EMBL" id="WRP13381.1"/>
    </source>
</evidence>
<sequence>MSVTLTNEFGRIRLSEEALSAIAGYAARECYGIVGVAARSVPDGIAELLGLESIHRGVEIRVDDGEYVVINLFVIVEYGVNILQVARNVMEQVRHRLEQLSGLTVAQVNVHVQGVRVAESDRRRSHESYSRRA</sequence>
<proteinExistence type="inferred from homology"/>
<dbReference type="EMBL" id="CP141614">
    <property type="protein sequence ID" value="WRP13381.1"/>
    <property type="molecule type" value="Genomic_DNA"/>
</dbReference>
<dbReference type="Pfam" id="PF03780">
    <property type="entry name" value="Asp23"/>
    <property type="match status" value="1"/>
</dbReference>
<dbReference type="PANTHER" id="PTHR34297">
    <property type="entry name" value="HYPOTHETICAL CYTOSOLIC PROTEIN-RELATED"/>
    <property type="match status" value="1"/>
</dbReference>
<dbReference type="RefSeq" id="WP_324667626.1">
    <property type="nucleotide sequence ID" value="NZ_CP141614.1"/>
</dbReference>
<evidence type="ECO:0000313" key="3">
    <source>
        <dbReference type="Proteomes" id="UP001333102"/>
    </source>
</evidence>
<name>A0ABZ1BLP1_9FIRM</name>
<gene>
    <name evidence="2" type="ORF">VLY81_07930</name>
</gene>
<dbReference type="PANTHER" id="PTHR34297:SF2">
    <property type="entry name" value="ASP23_GLS24 FAMILY ENVELOPE STRESS RESPONSE PROTEIN"/>
    <property type="match status" value="1"/>
</dbReference>